<feature type="region of interest" description="Disordered" evidence="1">
    <location>
        <begin position="1"/>
        <end position="61"/>
    </location>
</feature>
<comment type="caution">
    <text evidence="2">The sequence shown here is derived from an EMBL/GenBank/DDBJ whole genome shotgun (WGS) entry which is preliminary data.</text>
</comment>
<evidence type="ECO:0000313" key="2">
    <source>
        <dbReference type="EMBL" id="EJK65076.1"/>
    </source>
</evidence>
<proteinExistence type="predicted"/>
<organism evidence="2 3">
    <name type="scientific">Thalassiosira oceanica</name>
    <name type="common">Marine diatom</name>
    <dbReference type="NCBI Taxonomy" id="159749"/>
    <lineage>
        <taxon>Eukaryota</taxon>
        <taxon>Sar</taxon>
        <taxon>Stramenopiles</taxon>
        <taxon>Ochrophyta</taxon>
        <taxon>Bacillariophyta</taxon>
        <taxon>Coscinodiscophyceae</taxon>
        <taxon>Thalassiosirophycidae</taxon>
        <taxon>Thalassiosirales</taxon>
        <taxon>Thalassiosiraceae</taxon>
        <taxon>Thalassiosira</taxon>
    </lineage>
</organism>
<reference evidence="2 3" key="1">
    <citation type="journal article" date="2012" name="Genome Biol.">
        <title>Genome and low-iron response of an oceanic diatom adapted to chronic iron limitation.</title>
        <authorList>
            <person name="Lommer M."/>
            <person name="Specht M."/>
            <person name="Roy A.S."/>
            <person name="Kraemer L."/>
            <person name="Andreson R."/>
            <person name="Gutowska M.A."/>
            <person name="Wolf J."/>
            <person name="Bergner S.V."/>
            <person name="Schilhabel M.B."/>
            <person name="Klostermeier U.C."/>
            <person name="Beiko R.G."/>
            <person name="Rosenstiel P."/>
            <person name="Hippler M."/>
            <person name="Laroche J."/>
        </authorList>
    </citation>
    <scope>NUCLEOTIDE SEQUENCE [LARGE SCALE GENOMIC DNA]</scope>
    <source>
        <strain evidence="2 3">CCMP1005</strain>
    </source>
</reference>
<keyword evidence="3" id="KW-1185">Reference proteome</keyword>
<evidence type="ECO:0000313" key="3">
    <source>
        <dbReference type="Proteomes" id="UP000266841"/>
    </source>
</evidence>
<feature type="compositionally biased region" description="Pro residues" evidence="1">
    <location>
        <begin position="1"/>
        <end position="10"/>
    </location>
</feature>
<evidence type="ECO:0000256" key="1">
    <source>
        <dbReference type="SAM" id="MobiDB-lite"/>
    </source>
</evidence>
<gene>
    <name evidence="2" type="ORF">THAOC_14119</name>
</gene>
<dbReference type="EMBL" id="AGNL01016457">
    <property type="protein sequence ID" value="EJK65076.1"/>
    <property type="molecule type" value="Genomic_DNA"/>
</dbReference>
<dbReference type="AlphaFoldDB" id="K0SVS2"/>
<accession>K0SVS2</accession>
<protein>
    <submittedName>
        <fullName evidence="2">Uncharacterized protein</fullName>
    </submittedName>
</protein>
<dbReference type="Proteomes" id="UP000266841">
    <property type="component" value="Unassembled WGS sequence"/>
</dbReference>
<sequence length="89" mass="9194">MPLLLAPPNPGGGGRTRAVTAPRGLPRGGPPIRPSESTPGDGEKKHGASPSGLGSPRAWNPPAAEVWFQTPSLAVLWFLPLVTMVAVTH</sequence>
<name>K0SVS2_THAOC</name>